<feature type="compositionally biased region" description="Low complexity" evidence="1">
    <location>
        <begin position="101"/>
        <end position="112"/>
    </location>
</feature>
<evidence type="ECO:0000313" key="4">
    <source>
        <dbReference type="EMBL" id="KAF4454072.1"/>
    </source>
</evidence>
<dbReference type="EMBL" id="JAADJG010000135">
    <property type="protein sequence ID" value="KAF4454072.1"/>
    <property type="molecule type" value="Genomic_DNA"/>
</dbReference>
<evidence type="ECO:0000256" key="3">
    <source>
        <dbReference type="SAM" id="SignalP"/>
    </source>
</evidence>
<comment type="caution">
    <text evidence="4">The sequence shown here is derived from an EMBL/GenBank/DDBJ whole genome shotgun (WGS) entry which is preliminary data.</text>
</comment>
<feature type="region of interest" description="Disordered" evidence="1">
    <location>
        <begin position="66"/>
        <end position="163"/>
    </location>
</feature>
<sequence length="287" mass="31077">MRFLSLAPFLALPALLVAREANDVQPDPSHYDAPTAIRQGFVAHDARKDPWEQGALVKRWRQWVRRQDDKTTETKSDEPKSTEVKESKTEEKSTTEDKPTTTENKPTSTEVSTTEEKSTTEPSSTQESSTQESSTVVSTSTETSTETSTDSSSTTSSSQSTTKAGASCYSTTVSTSVVCSITTGGRTESHSCVTNKMTSSTCSPGLFCTIHPDSGDTVCMEQHNEFGTEGIVVAAFFGAAIAGCMAVLVGMCLRDRKQQKKLMNLQRVKTLRTAKREEQANLMAGAT</sequence>
<dbReference type="Proteomes" id="UP000605986">
    <property type="component" value="Unassembled WGS sequence"/>
</dbReference>
<keyword evidence="5" id="KW-1185">Reference proteome</keyword>
<feature type="compositionally biased region" description="Low complexity" evidence="1">
    <location>
        <begin position="120"/>
        <end position="163"/>
    </location>
</feature>
<organism evidence="4 5">
    <name type="scientific">Fusarium austroafricanum</name>
    <dbReference type="NCBI Taxonomy" id="2364996"/>
    <lineage>
        <taxon>Eukaryota</taxon>
        <taxon>Fungi</taxon>
        <taxon>Dikarya</taxon>
        <taxon>Ascomycota</taxon>
        <taxon>Pezizomycotina</taxon>
        <taxon>Sordariomycetes</taxon>
        <taxon>Hypocreomycetidae</taxon>
        <taxon>Hypocreales</taxon>
        <taxon>Nectriaceae</taxon>
        <taxon>Fusarium</taxon>
        <taxon>Fusarium concolor species complex</taxon>
    </lineage>
</organism>
<reference evidence="4" key="1">
    <citation type="submission" date="2020-01" db="EMBL/GenBank/DDBJ databases">
        <title>Identification and distribution of gene clusters putatively required for synthesis of sphingolipid metabolism inhibitors in phylogenetically diverse species of the filamentous fungus Fusarium.</title>
        <authorList>
            <person name="Kim H.-S."/>
            <person name="Busman M."/>
            <person name="Brown D.W."/>
            <person name="Divon H."/>
            <person name="Uhlig S."/>
            <person name="Proctor R.H."/>
        </authorList>
    </citation>
    <scope>NUCLEOTIDE SEQUENCE</scope>
    <source>
        <strain evidence="4">NRRL 53441</strain>
    </source>
</reference>
<keyword evidence="3" id="KW-0732">Signal</keyword>
<dbReference type="AlphaFoldDB" id="A0A8H4KMX7"/>
<feature type="transmembrane region" description="Helical" evidence="2">
    <location>
        <begin position="231"/>
        <end position="253"/>
    </location>
</feature>
<evidence type="ECO:0000256" key="2">
    <source>
        <dbReference type="SAM" id="Phobius"/>
    </source>
</evidence>
<accession>A0A8H4KMX7</accession>
<feature type="signal peptide" evidence="3">
    <location>
        <begin position="1"/>
        <end position="18"/>
    </location>
</feature>
<dbReference type="OrthoDB" id="5102988at2759"/>
<keyword evidence="2" id="KW-0812">Transmembrane</keyword>
<feature type="chain" id="PRO_5034765754" evidence="3">
    <location>
        <begin position="19"/>
        <end position="287"/>
    </location>
</feature>
<gene>
    <name evidence="4" type="ORF">F53441_3357</name>
</gene>
<feature type="compositionally biased region" description="Basic and acidic residues" evidence="1">
    <location>
        <begin position="66"/>
        <end position="100"/>
    </location>
</feature>
<proteinExistence type="predicted"/>
<protein>
    <submittedName>
        <fullName evidence="4">Uncharacterized protein</fullName>
    </submittedName>
</protein>
<keyword evidence="2" id="KW-0472">Membrane</keyword>
<keyword evidence="2" id="KW-1133">Transmembrane helix</keyword>
<name>A0A8H4KMX7_9HYPO</name>
<evidence type="ECO:0000256" key="1">
    <source>
        <dbReference type="SAM" id="MobiDB-lite"/>
    </source>
</evidence>
<evidence type="ECO:0000313" key="5">
    <source>
        <dbReference type="Proteomes" id="UP000605986"/>
    </source>
</evidence>